<reference evidence="2" key="1">
    <citation type="submission" date="2021-06" db="EMBL/GenBank/DDBJ databases">
        <authorList>
            <person name="Kallberg Y."/>
            <person name="Tangrot J."/>
            <person name="Rosling A."/>
        </authorList>
    </citation>
    <scope>NUCLEOTIDE SEQUENCE</scope>
    <source>
        <strain evidence="2">IN212</strain>
    </source>
</reference>
<dbReference type="Gene3D" id="1.10.510.10">
    <property type="entry name" value="Transferase(Phosphotransferase) domain 1"/>
    <property type="match status" value="1"/>
</dbReference>
<name>A0A9N9G4D2_9GLOM</name>
<dbReference type="InterPro" id="IPR020635">
    <property type="entry name" value="Tyr_kinase_cat_dom"/>
</dbReference>
<dbReference type="Pfam" id="PF07714">
    <property type="entry name" value="PK_Tyr_Ser-Thr"/>
    <property type="match status" value="1"/>
</dbReference>
<dbReference type="EMBL" id="CAJVPZ010006686">
    <property type="protein sequence ID" value="CAG8576537.1"/>
    <property type="molecule type" value="Genomic_DNA"/>
</dbReference>
<dbReference type="PANTHER" id="PTHR23257">
    <property type="entry name" value="SERINE-THREONINE PROTEIN KINASE"/>
    <property type="match status" value="1"/>
</dbReference>
<dbReference type="GO" id="GO:0005737">
    <property type="term" value="C:cytoplasm"/>
    <property type="evidence" value="ECO:0007669"/>
    <property type="project" value="TreeGrafter"/>
</dbReference>
<dbReference type="PROSITE" id="PS50011">
    <property type="entry name" value="PROTEIN_KINASE_DOM"/>
    <property type="match status" value="1"/>
</dbReference>
<dbReference type="GO" id="GO:0005524">
    <property type="term" value="F:ATP binding"/>
    <property type="evidence" value="ECO:0007669"/>
    <property type="project" value="InterPro"/>
</dbReference>
<dbReference type="InterPro" id="IPR050167">
    <property type="entry name" value="Ser_Thr_protein_kinase"/>
</dbReference>
<dbReference type="SUPFAM" id="SSF56112">
    <property type="entry name" value="Protein kinase-like (PK-like)"/>
    <property type="match status" value="1"/>
</dbReference>
<evidence type="ECO:0000313" key="2">
    <source>
        <dbReference type="EMBL" id="CAG8576537.1"/>
    </source>
</evidence>
<evidence type="ECO:0000313" key="3">
    <source>
        <dbReference type="Proteomes" id="UP000789396"/>
    </source>
</evidence>
<feature type="domain" description="Protein kinase" evidence="1">
    <location>
        <begin position="1"/>
        <end position="163"/>
    </location>
</feature>
<gene>
    <name evidence="2" type="ORF">RFULGI_LOCUS5669</name>
</gene>
<accession>A0A9N9G4D2</accession>
<evidence type="ECO:0000259" key="1">
    <source>
        <dbReference type="PROSITE" id="PS50011"/>
    </source>
</evidence>
<dbReference type="OrthoDB" id="544350at2759"/>
<dbReference type="SMART" id="SM00219">
    <property type="entry name" value="TyrKc"/>
    <property type="match status" value="1"/>
</dbReference>
<dbReference type="InterPro" id="IPR001245">
    <property type="entry name" value="Ser-Thr/Tyr_kinase_cat_dom"/>
</dbReference>
<organism evidence="2 3">
    <name type="scientific">Racocetra fulgida</name>
    <dbReference type="NCBI Taxonomy" id="60492"/>
    <lineage>
        <taxon>Eukaryota</taxon>
        <taxon>Fungi</taxon>
        <taxon>Fungi incertae sedis</taxon>
        <taxon>Mucoromycota</taxon>
        <taxon>Glomeromycotina</taxon>
        <taxon>Glomeromycetes</taxon>
        <taxon>Diversisporales</taxon>
        <taxon>Gigasporaceae</taxon>
        <taxon>Racocetra</taxon>
    </lineage>
</organism>
<proteinExistence type="predicted"/>
<dbReference type="GO" id="GO:0004713">
    <property type="term" value="F:protein tyrosine kinase activity"/>
    <property type="evidence" value="ECO:0007669"/>
    <property type="project" value="InterPro"/>
</dbReference>
<dbReference type="GO" id="GO:0007165">
    <property type="term" value="P:signal transduction"/>
    <property type="evidence" value="ECO:0007669"/>
    <property type="project" value="TreeGrafter"/>
</dbReference>
<comment type="caution">
    <text evidence="2">The sequence shown here is derived from an EMBL/GenBank/DDBJ whole genome shotgun (WGS) entry which is preliminary data.</text>
</comment>
<dbReference type="Proteomes" id="UP000789396">
    <property type="component" value="Unassembled WGS sequence"/>
</dbReference>
<dbReference type="InterPro" id="IPR000719">
    <property type="entry name" value="Prot_kinase_dom"/>
</dbReference>
<dbReference type="AlphaFoldDB" id="A0A9N9G4D2"/>
<dbReference type="InterPro" id="IPR011009">
    <property type="entry name" value="Kinase-like_dom_sf"/>
</dbReference>
<keyword evidence="3" id="KW-1185">Reference proteome</keyword>
<protein>
    <submittedName>
        <fullName evidence="2">6049_t:CDS:1</fullName>
    </submittedName>
</protein>
<sequence>MTIHNAGLIHRNFHSGNILRCFNGSQHKTLISDLGQYKPPDKPILYDNVNINVYGVLPYVAPEVLYGGEYSEASDVYSFGMVMWEITTGLHPFYDRAHDEKLAWDICNGLRPALILETPRCFAELMELCWDANPKRRPDIRELEKIFMSWGWHMGISQKHDVFDQFISAENERQRLLKSDELESLKKPHPEAIYKSRLLNFQNLPKPVNRLSYLRVSAERSSFSFISGDDGKFNLK</sequence>